<feature type="binding site" description="axial binding residue" evidence="5">
    <location>
        <position position="470"/>
    </location>
    <ligand>
        <name>heme</name>
        <dbReference type="ChEBI" id="CHEBI:30413"/>
    </ligand>
    <ligandPart>
        <name>Fe</name>
        <dbReference type="ChEBI" id="CHEBI:18248"/>
    </ligandPart>
</feature>
<evidence type="ECO:0000256" key="6">
    <source>
        <dbReference type="RuleBase" id="RU000461"/>
    </source>
</evidence>
<evidence type="ECO:0008006" key="10">
    <source>
        <dbReference type="Google" id="ProtNLM"/>
    </source>
</evidence>
<dbReference type="EMBL" id="JAANQT010000263">
    <property type="protein sequence ID" value="KAG1312629.1"/>
    <property type="molecule type" value="Genomic_DNA"/>
</dbReference>
<keyword evidence="5 6" id="KW-0349">Heme</keyword>
<dbReference type="PRINTS" id="PR00463">
    <property type="entry name" value="EP450I"/>
</dbReference>
<dbReference type="GO" id="GO:0020037">
    <property type="term" value="F:heme binding"/>
    <property type="evidence" value="ECO:0007669"/>
    <property type="project" value="InterPro"/>
</dbReference>
<dbReference type="PROSITE" id="PS00086">
    <property type="entry name" value="CYTOCHROME_P450"/>
    <property type="match status" value="1"/>
</dbReference>
<evidence type="ECO:0000313" key="9">
    <source>
        <dbReference type="Proteomes" id="UP000716291"/>
    </source>
</evidence>
<dbReference type="PANTHER" id="PTHR24305">
    <property type="entry name" value="CYTOCHROME P450"/>
    <property type="match status" value="1"/>
</dbReference>
<organism evidence="8 9">
    <name type="scientific">Rhizopus oryzae</name>
    <name type="common">Mucormycosis agent</name>
    <name type="synonym">Rhizopus arrhizus var. delemar</name>
    <dbReference type="NCBI Taxonomy" id="64495"/>
    <lineage>
        <taxon>Eukaryota</taxon>
        <taxon>Fungi</taxon>
        <taxon>Fungi incertae sedis</taxon>
        <taxon>Mucoromycota</taxon>
        <taxon>Mucoromycotina</taxon>
        <taxon>Mucoromycetes</taxon>
        <taxon>Mucorales</taxon>
        <taxon>Mucorineae</taxon>
        <taxon>Rhizopodaceae</taxon>
        <taxon>Rhizopus</taxon>
    </lineage>
</organism>
<dbReference type="InterPro" id="IPR050121">
    <property type="entry name" value="Cytochrome_P450_monoxygenase"/>
</dbReference>
<dbReference type="GO" id="GO:0005506">
    <property type="term" value="F:iron ion binding"/>
    <property type="evidence" value="ECO:0007669"/>
    <property type="project" value="InterPro"/>
</dbReference>
<gene>
    <name evidence="8" type="ORF">G6F64_002888</name>
</gene>
<dbReference type="PANTHER" id="PTHR24305:SF166">
    <property type="entry name" value="CYTOCHROME P450 12A4, MITOCHONDRIAL-RELATED"/>
    <property type="match status" value="1"/>
</dbReference>
<name>A0A9P6XG57_RHIOR</name>
<keyword evidence="4 5" id="KW-0408">Iron</keyword>
<keyword evidence="6" id="KW-0560">Oxidoreductase</keyword>
<evidence type="ECO:0000256" key="7">
    <source>
        <dbReference type="SAM" id="Coils"/>
    </source>
</evidence>
<comment type="similarity">
    <text evidence="2 6">Belongs to the cytochrome P450 family.</text>
</comment>
<protein>
    <recommendedName>
        <fullName evidence="10">Cytochrome P450</fullName>
    </recommendedName>
</protein>
<dbReference type="Proteomes" id="UP000716291">
    <property type="component" value="Unassembled WGS sequence"/>
</dbReference>
<comment type="cofactor">
    <cofactor evidence="1 5">
        <name>heme</name>
        <dbReference type="ChEBI" id="CHEBI:30413"/>
    </cofactor>
</comment>
<evidence type="ECO:0000256" key="1">
    <source>
        <dbReference type="ARBA" id="ARBA00001971"/>
    </source>
</evidence>
<dbReference type="AlphaFoldDB" id="A0A9P6XG57"/>
<evidence type="ECO:0000256" key="2">
    <source>
        <dbReference type="ARBA" id="ARBA00010617"/>
    </source>
</evidence>
<dbReference type="Gene3D" id="1.10.630.10">
    <property type="entry name" value="Cytochrome P450"/>
    <property type="match status" value="1"/>
</dbReference>
<accession>A0A9P6XG57</accession>
<evidence type="ECO:0000256" key="3">
    <source>
        <dbReference type="ARBA" id="ARBA00022723"/>
    </source>
</evidence>
<evidence type="ECO:0000256" key="5">
    <source>
        <dbReference type="PIRSR" id="PIRSR602401-1"/>
    </source>
</evidence>
<dbReference type="InterPro" id="IPR017972">
    <property type="entry name" value="Cyt_P450_CS"/>
</dbReference>
<dbReference type="SUPFAM" id="SSF48264">
    <property type="entry name" value="Cytochrome P450"/>
    <property type="match status" value="1"/>
</dbReference>
<keyword evidence="7" id="KW-0175">Coiled coil</keyword>
<reference evidence="8" key="1">
    <citation type="journal article" date="2020" name="Microb. Genom.">
        <title>Genetic diversity of clinical and environmental Mucorales isolates obtained from an investigation of mucormycosis cases among solid organ transplant recipients.</title>
        <authorList>
            <person name="Nguyen M.H."/>
            <person name="Kaul D."/>
            <person name="Muto C."/>
            <person name="Cheng S.J."/>
            <person name="Richter R.A."/>
            <person name="Bruno V.M."/>
            <person name="Liu G."/>
            <person name="Beyhan S."/>
            <person name="Sundermann A.J."/>
            <person name="Mounaud S."/>
            <person name="Pasculle A.W."/>
            <person name="Nierman W.C."/>
            <person name="Driscoll E."/>
            <person name="Cumbie R."/>
            <person name="Clancy C.J."/>
            <person name="Dupont C.L."/>
        </authorList>
    </citation>
    <scope>NUCLEOTIDE SEQUENCE</scope>
    <source>
        <strain evidence="8">GL11</strain>
    </source>
</reference>
<dbReference type="InterPro" id="IPR036396">
    <property type="entry name" value="Cyt_P450_sf"/>
</dbReference>
<keyword evidence="3 5" id="KW-0479">Metal-binding</keyword>
<sequence>MELIQFVDKSYRETLEKLLPVLQKKSKWSYISAAALLITIQQIYSYLHVPKKFRHIPSVSSLAMAMSFLSHESQADRFKRIIEPVVSKGNGVYVSKIPSSWTVYVASPVIAKHILLKSDMYPKSHNNFKMVGPNSPFLQFIGLNNLAFANGHTWKKQRKLMNPVFHRSMPVKMMSSVLLTLFSVIEKEDGTIPIAEAMKHFTLDVLGYTIFDFDFKALNGDPDDWTKTYHLVNEALADPILNVFPSMGALLLVISPVKRRRMAAINKLNRKLDEMAQKKRREIQKGSYSNKPDSEKDLLTLMLEAENNGEGLLSDTELRHNLATFFLAGHETTANSLSFAFYYLAQNKHVQQKLREEVISIFGDEPTDIAPTLEQLKQMSYLDLVIKETLRIAGPIDRIVPRVVSEDIVIGGTFIPKGTSANIDLYAIHHNTNFWKNPDQFIPERFAEGGEQESHEGLTWLPFGNGARQCIGMNFSLAEQRIVLALMVRKYIIDIPKDSIHYDHVVFDSTETKAPESLELTFTKRH</sequence>
<dbReference type="PRINTS" id="PR00385">
    <property type="entry name" value="P450"/>
</dbReference>
<feature type="coiled-coil region" evidence="7">
    <location>
        <begin position="258"/>
        <end position="285"/>
    </location>
</feature>
<evidence type="ECO:0000256" key="4">
    <source>
        <dbReference type="ARBA" id="ARBA00023004"/>
    </source>
</evidence>
<keyword evidence="6" id="KW-0503">Monooxygenase</keyword>
<dbReference type="GO" id="GO:0016705">
    <property type="term" value="F:oxidoreductase activity, acting on paired donors, with incorporation or reduction of molecular oxygen"/>
    <property type="evidence" value="ECO:0007669"/>
    <property type="project" value="InterPro"/>
</dbReference>
<comment type="caution">
    <text evidence="8">The sequence shown here is derived from an EMBL/GenBank/DDBJ whole genome shotgun (WGS) entry which is preliminary data.</text>
</comment>
<dbReference type="InterPro" id="IPR001128">
    <property type="entry name" value="Cyt_P450"/>
</dbReference>
<dbReference type="GO" id="GO:0004497">
    <property type="term" value="F:monooxygenase activity"/>
    <property type="evidence" value="ECO:0007669"/>
    <property type="project" value="UniProtKB-KW"/>
</dbReference>
<evidence type="ECO:0000313" key="8">
    <source>
        <dbReference type="EMBL" id="KAG1312629.1"/>
    </source>
</evidence>
<dbReference type="InterPro" id="IPR002401">
    <property type="entry name" value="Cyt_P450_E_grp-I"/>
</dbReference>
<dbReference type="Pfam" id="PF00067">
    <property type="entry name" value="p450"/>
    <property type="match status" value="1"/>
</dbReference>
<proteinExistence type="inferred from homology"/>
<keyword evidence="9" id="KW-1185">Reference proteome</keyword>